<dbReference type="InterPro" id="IPR036249">
    <property type="entry name" value="Thioredoxin-like_sf"/>
</dbReference>
<evidence type="ECO:0000313" key="3">
    <source>
        <dbReference type="Proteomes" id="UP000321126"/>
    </source>
</evidence>
<proteinExistence type="predicted"/>
<feature type="transmembrane region" description="Helical" evidence="1">
    <location>
        <begin position="84"/>
        <end position="105"/>
    </location>
</feature>
<evidence type="ECO:0000256" key="1">
    <source>
        <dbReference type="SAM" id="Phobius"/>
    </source>
</evidence>
<dbReference type="EMBL" id="VOUQ01000015">
    <property type="protein sequence ID" value="TXE28356.1"/>
    <property type="molecule type" value="Genomic_DNA"/>
</dbReference>
<name>A0A5C7C0E6_SERMA</name>
<keyword evidence="1" id="KW-0472">Membrane</keyword>
<evidence type="ECO:0000313" key="2">
    <source>
        <dbReference type="EMBL" id="TXE28356.1"/>
    </source>
</evidence>
<comment type="caution">
    <text evidence="2">The sequence shown here is derived from an EMBL/GenBank/DDBJ whole genome shotgun (WGS) entry which is preliminary data.</text>
</comment>
<dbReference type="AlphaFoldDB" id="A0A5C7C0E6"/>
<reference evidence="2 3" key="1">
    <citation type="submission" date="2019-07" db="EMBL/GenBank/DDBJ databases">
        <title>Serratia strains were isolated from fresh produce.</title>
        <authorList>
            <person name="Cho G.-S."/>
            <person name="Stein M."/>
            <person name="Lee W."/>
            <person name="Suh S.H."/>
            <person name="Franz C.M.A.P."/>
        </authorList>
    </citation>
    <scope>NUCLEOTIDE SEQUENCE [LARGE SCALE GENOMIC DNA]</scope>
    <source>
        <strain evidence="2 3">S16</strain>
    </source>
</reference>
<keyword evidence="1" id="KW-0812">Transmembrane</keyword>
<dbReference type="RefSeq" id="WP_147882464.1">
    <property type="nucleotide sequence ID" value="NZ_VOUQ01000015.1"/>
</dbReference>
<sequence>MKTFSVTLKGGLLTAYDHQRCLFIVHPGKAPCFFLRENALCHQTANQHFVVLYQADNPKAARQLLAAVGQTLDKRTSVRRLTDLLVVALILAAALISGAMISHGINNISATIPRPAMAPVPDVPSPPPVATVSVAPTPPVNTAPEEAYQAVAQKLKAAAASGRYTVSLSSGHARTLYVFADPLCPHCREIEPVLEALGRDYNVEVFPVTLIGQQDTVNLVSPVLCAEPAARRARWLQLFTGDAGMAPGDTAPPAACEAGTRAISRNDDAYHAWHLPGTPTLLADNGHQIPFSALKSDDALAQFMAQNAGGGQ</sequence>
<accession>A0A5C7C0E6</accession>
<dbReference type="Gene3D" id="3.40.30.10">
    <property type="entry name" value="Glutaredoxin"/>
    <property type="match status" value="1"/>
</dbReference>
<gene>
    <name evidence="2" type="ORF">FOT62_21570</name>
</gene>
<organism evidence="2 3">
    <name type="scientific">Serratia marcescens</name>
    <dbReference type="NCBI Taxonomy" id="615"/>
    <lineage>
        <taxon>Bacteria</taxon>
        <taxon>Pseudomonadati</taxon>
        <taxon>Pseudomonadota</taxon>
        <taxon>Gammaproteobacteria</taxon>
        <taxon>Enterobacterales</taxon>
        <taxon>Yersiniaceae</taxon>
        <taxon>Serratia</taxon>
    </lineage>
</organism>
<protein>
    <submittedName>
        <fullName evidence="2">Uncharacterized protein</fullName>
    </submittedName>
</protein>
<dbReference type="Proteomes" id="UP000321126">
    <property type="component" value="Unassembled WGS sequence"/>
</dbReference>
<dbReference type="SUPFAM" id="SSF52833">
    <property type="entry name" value="Thioredoxin-like"/>
    <property type="match status" value="1"/>
</dbReference>
<keyword evidence="1" id="KW-1133">Transmembrane helix</keyword>